<dbReference type="EMBL" id="LNIX01000005">
    <property type="protein sequence ID" value="OXA54328.1"/>
    <property type="molecule type" value="Genomic_DNA"/>
</dbReference>
<dbReference type="SMART" id="SM00516">
    <property type="entry name" value="SEC14"/>
    <property type="match status" value="1"/>
</dbReference>
<proteinExistence type="predicted"/>
<dbReference type="GO" id="GO:1902936">
    <property type="term" value="F:phosphatidylinositol bisphosphate binding"/>
    <property type="evidence" value="ECO:0007669"/>
    <property type="project" value="TreeGrafter"/>
</dbReference>
<dbReference type="SUPFAM" id="SSF46938">
    <property type="entry name" value="CRAL/TRIO N-terminal domain"/>
    <property type="match status" value="1"/>
</dbReference>
<comment type="caution">
    <text evidence="2">The sequence shown here is derived from an EMBL/GenBank/DDBJ whole genome shotgun (WGS) entry which is preliminary data.</text>
</comment>
<sequence>MGEILRAEDDQFGLGLIELKGRIKEHDQIEPFSDILDDNFLTGFLRGKKGDVDKTVTCLEHYIKMRTVKYKNFTKAYRPSSVNMLDKGVFQILKHPDPSGRVILLAQINNWFPSEVPFDEAIATALFIMDEGIRSYFSVGNEVAGIFDCAGFCFAQMRTMTPRNMILLLDMFMKNIPSRPKAIHFVNHGFLIHNLYRVINPLLEKKIRERVHFHSDVDHLHHHIPAKILPNSLNGELSLEDAVDLSVVPEIRSNDDFYERLSSQLDNATRHGNKSLSSSSPRR</sequence>
<dbReference type="SMART" id="SM01100">
    <property type="entry name" value="CRAL_TRIO_N"/>
    <property type="match status" value="1"/>
</dbReference>
<dbReference type="OrthoDB" id="6682367at2759"/>
<dbReference type="PANTHER" id="PTHR10174">
    <property type="entry name" value="ALPHA-TOCOPHEROL TRANSFER PROTEIN-RELATED"/>
    <property type="match status" value="1"/>
</dbReference>
<dbReference type="InterPro" id="IPR011074">
    <property type="entry name" value="CRAL/TRIO_N_dom"/>
</dbReference>
<evidence type="ECO:0000259" key="1">
    <source>
        <dbReference type="PROSITE" id="PS50191"/>
    </source>
</evidence>
<dbReference type="SUPFAM" id="SSF52087">
    <property type="entry name" value="CRAL/TRIO domain"/>
    <property type="match status" value="1"/>
</dbReference>
<accession>A0A226EAU2</accession>
<evidence type="ECO:0000313" key="2">
    <source>
        <dbReference type="EMBL" id="OXA54328.1"/>
    </source>
</evidence>
<dbReference type="Gene3D" id="3.40.525.10">
    <property type="entry name" value="CRAL-TRIO lipid binding domain"/>
    <property type="match status" value="1"/>
</dbReference>
<dbReference type="GO" id="GO:0016020">
    <property type="term" value="C:membrane"/>
    <property type="evidence" value="ECO:0007669"/>
    <property type="project" value="TreeGrafter"/>
</dbReference>
<dbReference type="Pfam" id="PF00650">
    <property type="entry name" value="CRAL_TRIO"/>
    <property type="match status" value="1"/>
</dbReference>
<dbReference type="PRINTS" id="PR00180">
    <property type="entry name" value="CRETINALDHBP"/>
</dbReference>
<dbReference type="InterPro" id="IPR001251">
    <property type="entry name" value="CRAL-TRIO_dom"/>
</dbReference>
<reference evidence="2 3" key="1">
    <citation type="submission" date="2015-12" db="EMBL/GenBank/DDBJ databases">
        <title>The genome of Folsomia candida.</title>
        <authorList>
            <person name="Faddeeva A."/>
            <person name="Derks M.F."/>
            <person name="Anvar Y."/>
            <person name="Smit S."/>
            <person name="Van Straalen N."/>
            <person name="Roelofs D."/>
        </authorList>
    </citation>
    <scope>NUCLEOTIDE SEQUENCE [LARGE SCALE GENOMIC DNA]</scope>
    <source>
        <strain evidence="2 3">VU population</strain>
        <tissue evidence="2">Whole body</tissue>
    </source>
</reference>
<evidence type="ECO:0000313" key="3">
    <source>
        <dbReference type="Proteomes" id="UP000198287"/>
    </source>
</evidence>
<protein>
    <submittedName>
        <fullName evidence="2">Retinaldehyde-binding protein 1</fullName>
    </submittedName>
</protein>
<dbReference type="CDD" id="cd00170">
    <property type="entry name" value="SEC14"/>
    <property type="match status" value="1"/>
</dbReference>
<name>A0A226EAU2_FOLCA</name>
<keyword evidence="3" id="KW-1185">Reference proteome</keyword>
<dbReference type="Gene3D" id="1.20.5.1200">
    <property type="entry name" value="Alpha-tocopherol transfer"/>
    <property type="match status" value="1"/>
</dbReference>
<dbReference type="InterPro" id="IPR036865">
    <property type="entry name" value="CRAL-TRIO_dom_sf"/>
</dbReference>
<dbReference type="Proteomes" id="UP000198287">
    <property type="component" value="Unassembled WGS sequence"/>
</dbReference>
<feature type="domain" description="CRAL-TRIO" evidence="1">
    <location>
        <begin position="78"/>
        <end position="241"/>
    </location>
</feature>
<dbReference type="Gene3D" id="1.10.8.20">
    <property type="entry name" value="N-terminal domain of phosphatidylinositol transfer protein sec14p"/>
    <property type="match status" value="1"/>
</dbReference>
<gene>
    <name evidence="2" type="ORF">Fcan01_10463</name>
</gene>
<dbReference type="PROSITE" id="PS50191">
    <property type="entry name" value="CRAL_TRIO"/>
    <property type="match status" value="1"/>
</dbReference>
<organism evidence="2 3">
    <name type="scientific">Folsomia candida</name>
    <name type="common">Springtail</name>
    <dbReference type="NCBI Taxonomy" id="158441"/>
    <lineage>
        <taxon>Eukaryota</taxon>
        <taxon>Metazoa</taxon>
        <taxon>Ecdysozoa</taxon>
        <taxon>Arthropoda</taxon>
        <taxon>Hexapoda</taxon>
        <taxon>Collembola</taxon>
        <taxon>Entomobryomorpha</taxon>
        <taxon>Isotomoidea</taxon>
        <taxon>Isotomidae</taxon>
        <taxon>Proisotominae</taxon>
        <taxon>Folsomia</taxon>
    </lineage>
</organism>
<dbReference type="PANTHER" id="PTHR10174:SF208">
    <property type="entry name" value="CRAL-TRIO DOMAIN-CONTAINING PROTEIN DDB_G0278031"/>
    <property type="match status" value="1"/>
</dbReference>
<dbReference type="AlphaFoldDB" id="A0A226EAU2"/>
<dbReference type="OMA" id="HEINDME"/>
<dbReference type="InterPro" id="IPR036273">
    <property type="entry name" value="CRAL/TRIO_N_dom_sf"/>
</dbReference>